<comment type="similarity">
    <text evidence="2">Belongs to the cyclophilin-type PPIase family.</text>
</comment>
<organism evidence="5 6">
    <name type="scientific">Zingiber officinale</name>
    <name type="common">Ginger</name>
    <name type="synonym">Amomum zingiber</name>
    <dbReference type="NCBI Taxonomy" id="94328"/>
    <lineage>
        <taxon>Eukaryota</taxon>
        <taxon>Viridiplantae</taxon>
        <taxon>Streptophyta</taxon>
        <taxon>Embryophyta</taxon>
        <taxon>Tracheophyta</taxon>
        <taxon>Spermatophyta</taxon>
        <taxon>Magnoliopsida</taxon>
        <taxon>Liliopsida</taxon>
        <taxon>Zingiberales</taxon>
        <taxon>Zingiberaceae</taxon>
        <taxon>Zingiber</taxon>
    </lineage>
</organism>
<evidence type="ECO:0000256" key="3">
    <source>
        <dbReference type="PROSITE-ProRule" id="PRU00339"/>
    </source>
</evidence>
<evidence type="ECO:0000256" key="2">
    <source>
        <dbReference type="ARBA" id="ARBA00007365"/>
    </source>
</evidence>
<protein>
    <recommendedName>
        <fullName evidence="4">PPIase cyclophilin-type domain-containing protein</fullName>
    </recommendedName>
</protein>
<dbReference type="PROSITE" id="PS50005">
    <property type="entry name" value="TPR"/>
    <property type="match status" value="1"/>
</dbReference>
<evidence type="ECO:0000313" key="6">
    <source>
        <dbReference type="Proteomes" id="UP000734854"/>
    </source>
</evidence>
<dbReference type="Gene3D" id="1.25.40.10">
    <property type="entry name" value="Tetratricopeptide repeat domain"/>
    <property type="match status" value="1"/>
</dbReference>
<dbReference type="InterPro" id="IPR019734">
    <property type="entry name" value="TPR_rpt"/>
</dbReference>
<dbReference type="Proteomes" id="UP000734854">
    <property type="component" value="Unassembled WGS sequence"/>
</dbReference>
<dbReference type="AlphaFoldDB" id="A0A8J5H971"/>
<dbReference type="InterPro" id="IPR029000">
    <property type="entry name" value="Cyclophilin-like_dom_sf"/>
</dbReference>
<evidence type="ECO:0000259" key="4">
    <source>
        <dbReference type="PROSITE" id="PS50072"/>
    </source>
</evidence>
<proteinExistence type="inferred from homology"/>
<gene>
    <name evidence="5" type="ORF">ZIOFF_019201</name>
</gene>
<evidence type="ECO:0000256" key="1">
    <source>
        <dbReference type="ARBA" id="ARBA00000971"/>
    </source>
</evidence>
<reference evidence="5 6" key="1">
    <citation type="submission" date="2020-08" db="EMBL/GenBank/DDBJ databases">
        <title>Plant Genome Project.</title>
        <authorList>
            <person name="Zhang R.-G."/>
        </authorList>
    </citation>
    <scope>NUCLEOTIDE SEQUENCE [LARGE SCALE GENOMIC DNA]</scope>
    <source>
        <tissue evidence="5">Rhizome</tissue>
    </source>
</reference>
<dbReference type="SUPFAM" id="SSF48452">
    <property type="entry name" value="TPR-like"/>
    <property type="match status" value="1"/>
</dbReference>
<dbReference type="PRINTS" id="PR00153">
    <property type="entry name" value="CSAPPISMRASE"/>
</dbReference>
<dbReference type="Gene3D" id="2.40.100.10">
    <property type="entry name" value="Cyclophilin-like"/>
    <property type="match status" value="1"/>
</dbReference>
<dbReference type="SUPFAM" id="SSF50891">
    <property type="entry name" value="Cyclophilin-like"/>
    <property type="match status" value="1"/>
</dbReference>
<dbReference type="InterPro" id="IPR002130">
    <property type="entry name" value="Cyclophilin-type_PPIase_dom"/>
</dbReference>
<accession>A0A8J5H971</accession>
<dbReference type="InterPro" id="IPR011990">
    <property type="entry name" value="TPR-like_helical_dom_sf"/>
</dbReference>
<dbReference type="PANTHER" id="PTHR11071:SF561">
    <property type="entry name" value="PEPTIDYL-PROLYL CIS-TRANS ISOMERASE D-RELATED"/>
    <property type="match status" value="1"/>
</dbReference>
<name>A0A8J5H971_ZINOF</name>
<sequence length="435" mass="48039">MKGSRFTRRWETPFFVLRIKKAFRDDKAFLNRDGERRGELGRGAGGECNPCCFTGISIGGGVEGRIVVEPFVDVVPRMAEDFRALCTGEKDVGPGTGVPLHFKVSPSLSYLLPIIFMSSVVDFFVPGNTAESGARSVDFSAVLMSFRRICIGLSWVCQCRLAHVFTASSKDENFLVKHERKGMLSMANSGPNSNGSQFFITTTRTPHLDGKHVVFGKVLKGMGVLRSIEYTPVGEADHPMIDVVIADCGELPEGADDGASNFFKDGDLFTEWRNDLDKRPNEVSCWMNAVGSAKTFGNDYFKLKLGDLEGALLDAEFAIQEREGNAKAYFGYDFFGKTFMTAPIKLCQALSALNNVDSAVESFKKALELEPSDGAIKKELVAAKKASKYQSLEPFAGKISSWSLKYVQIADRRDQERRAYSRMFQGSIRSNSNNN</sequence>
<comment type="catalytic activity">
    <reaction evidence="1">
        <text>[protein]-peptidylproline (omega=180) = [protein]-peptidylproline (omega=0)</text>
        <dbReference type="Rhea" id="RHEA:16237"/>
        <dbReference type="Rhea" id="RHEA-COMP:10747"/>
        <dbReference type="Rhea" id="RHEA-COMP:10748"/>
        <dbReference type="ChEBI" id="CHEBI:83833"/>
        <dbReference type="ChEBI" id="CHEBI:83834"/>
        <dbReference type="EC" id="5.2.1.8"/>
    </reaction>
</comment>
<dbReference type="PROSITE" id="PS50072">
    <property type="entry name" value="CSA_PPIASE_2"/>
    <property type="match status" value="1"/>
</dbReference>
<feature type="domain" description="PPIase cyclophilin-type" evidence="4">
    <location>
        <begin position="53"/>
        <end position="250"/>
    </location>
</feature>
<keyword evidence="3" id="KW-0802">TPR repeat</keyword>
<dbReference type="GO" id="GO:0016018">
    <property type="term" value="F:cyclosporin A binding"/>
    <property type="evidence" value="ECO:0007669"/>
    <property type="project" value="TreeGrafter"/>
</dbReference>
<dbReference type="GO" id="GO:0006457">
    <property type="term" value="P:protein folding"/>
    <property type="evidence" value="ECO:0007669"/>
    <property type="project" value="TreeGrafter"/>
</dbReference>
<dbReference type="GO" id="GO:0003755">
    <property type="term" value="F:peptidyl-prolyl cis-trans isomerase activity"/>
    <property type="evidence" value="ECO:0007669"/>
    <property type="project" value="UniProtKB-EC"/>
</dbReference>
<evidence type="ECO:0000313" key="5">
    <source>
        <dbReference type="EMBL" id="KAG6522067.1"/>
    </source>
</evidence>
<keyword evidence="6" id="KW-1185">Reference proteome</keyword>
<dbReference type="PANTHER" id="PTHR11071">
    <property type="entry name" value="PEPTIDYL-PROLYL CIS-TRANS ISOMERASE"/>
    <property type="match status" value="1"/>
</dbReference>
<dbReference type="Pfam" id="PF00160">
    <property type="entry name" value="Pro_isomerase"/>
    <property type="match status" value="1"/>
</dbReference>
<feature type="repeat" description="TPR" evidence="3">
    <location>
        <begin position="340"/>
        <end position="373"/>
    </location>
</feature>
<dbReference type="GO" id="GO:0005737">
    <property type="term" value="C:cytoplasm"/>
    <property type="evidence" value="ECO:0007669"/>
    <property type="project" value="TreeGrafter"/>
</dbReference>
<comment type="caution">
    <text evidence="5">The sequence shown here is derived from an EMBL/GenBank/DDBJ whole genome shotgun (WGS) entry which is preliminary data.</text>
</comment>
<dbReference type="EMBL" id="JACMSC010000005">
    <property type="protein sequence ID" value="KAG6522067.1"/>
    <property type="molecule type" value="Genomic_DNA"/>
</dbReference>